<reference evidence="3 4" key="1">
    <citation type="submission" date="2017-11" db="EMBL/GenBank/DDBJ databases">
        <authorList>
            <person name="Kracher B."/>
        </authorList>
    </citation>
    <scope>NUCLEOTIDE SEQUENCE [LARGE SCALE GENOMIC DNA]</scope>
    <source>
        <strain evidence="3 4">RACE1</strain>
    </source>
</reference>
<dbReference type="InterPro" id="IPR038919">
    <property type="entry name" value="STB2/STB2"/>
</dbReference>
<evidence type="ECO:0000259" key="2">
    <source>
        <dbReference type="Pfam" id="PF25995"/>
    </source>
</evidence>
<evidence type="ECO:0000313" key="3">
    <source>
        <dbReference type="EMBL" id="SZF05909.1"/>
    </source>
</evidence>
<accession>A0A383V1N9</accession>
<organism evidence="3 4">
    <name type="scientific">Blumeria hordei</name>
    <name type="common">Barley powdery mildew</name>
    <name type="synonym">Blumeria graminis f. sp. hordei</name>
    <dbReference type="NCBI Taxonomy" id="2867405"/>
    <lineage>
        <taxon>Eukaryota</taxon>
        <taxon>Fungi</taxon>
        <taxon>Dikarya</taxon>
        <taxon>Ascomycota</taxon>
        <taxon>Pezizomycotina</taxon>
        <taxon>Leotiomycetes</taxon>
        <taxon>Erysiphales</taxon>
        <taxon>Erysiphaceae</taxon>
        <taxon>Blumeria</taxon>
    </lineage>
</organism>
<sequence>MKMSDRMAASNINGYDFQKHKLRTSSVAEITLQPDILKKSHDKVLSSNDMSSVAAPQTTRRKNFVFIDPVAFRYIEEDATTTVIERNGIIQGYELYLVEQWACSRTHPTFVIATYTGDLNHKGVVGVLAMPADEKEWSPRLRLYFSASSQYSARPQETPLGTLMVTNLNSFPSTLNVIHVPDGNVRKHRVGFVVNENLKRLGCSGRSGITLAPPVGATQAKFLQIYKTSQRLPLSHAVIELIKLCQIALILFGKLDQEYADGCLCDMTETAITQWWTEIGTDHYNVEPTDGVLGPTTIAGLLGMLMGARNRLSYCGAPVGKDAFDVYNLKRGIESFQKSHKLKRTRRLDRHTLDRLHKVTAKAAAGEGWAVPKAVKSTVVELSGKGGEMVMGIVGRDKAGIGDIETLDIDNFIGLASSERTKWLWHGKSRRTGAADNLGKFDESQGFSFTRDDQAISMLSHGKSDIGLTEDEPERLAEDKVPGGVYSRHPPGSNTSIPESPSDRDHLHKAVLKSVTEKMSDAKTGLVRIKDAVGRRGYANRLSKDEGVPAGPTYNLSPTSNPSLSPSLAAKAFSLKDTPSHYQTGVPKHRELPSVVLQGENLNPGSPKPPLNIVSSILYELPRSLDPEKKWAVESKEVRQTDSNNENFVAGTCYESEPDEEHSSGTFEFSLRRRHSITGGFETLLKHQNENRWPRHMSFSEAEDALLEWKPILVHAKSENVNNISFGNKERVFEGLNYLLSIQNDVKPWVESKLEKYKKIDQQLFSDQDVLQTTYNRLMDQFQTLSQKSEEILDCERKKIADAIKEVEILGAKLDYEINALVSKVDDVEDGVIQFERKVFDLEIKAEETGLQLKSESWTSWIFRNIKRALTVPNVAMSSIIQY</sequence>
<dbReference type="VEuPathDB" id="FungiDB:BLGHR1_16712"/>
<dbReference type="Pfam" id="PF25995">
    <property type="entry name" value="STB6_N"/>
    <property type="match status" value="1"/>
</dbReference>
<dbReference type="PANTHER" id="PTHR31011:SF2">
    <property type="entry name" value="PROTEIN STB2-RELATED"/>
    <property type="match status" value="1"/>
</dbReference>
<protein>
    <recommendedName>
        <fullName evidence="2">STB6-like N-terminal domain-containing protein</fullName>
    </recommendedName>
</protein>
<evidence type="ECO:0000256" key="1">
    <source>
        <dbReference type="SAM" id="MobiDB-lite"/>
    </source>
</evidence>
<dbReference type="Proteomes" id="UP000275772">
    <property type="component" value="Unassembled WGS sequence"/>
</dbReference>
<feature type="region of interest" description="Disordered" evidence="1">
    <location>
        <begin position="481"/>
        <end position="505"/>
    </location>
</feature>
<gene>
    <name evidence="3" type="ORF">BLGHR1_16712</name>
</gene>
<dbReference type="InterPro" id="IPR059025">
    <property type="entry name" value="STB6_N"/>
</dbReference>
<dbReference type="PANTHER" id="PTHR31011">
    <property type="entry name" value="PROTEIN STB2-RELATED"/>
    <property type="match status" value="1"/>
</dbReference>
<dbReference type="GO" id="GO:0070822">
    <property type="term" value="C:Sin3-type complex"/>
    <property type="evidence" value="ECO:0007669"/>
    <property type="project" value="TreeGrafter"/>
</dbReference>
<evidence type="ECO:0000313" key="4">
    <source>
        <dbReference type="Proteomes" id="UP000275772"/>
    </source>
</evidence>
<dbReference type="EMBL" id="UNSH01000086">
    <property type="protein sequence ID" value="SZF05909.1"/>
    <property type="molecule type" value="Genomic_DNA"/>
</dbReference>
<dbReference type="AlphaFoldDB" id="A0A383V1N9"/>
<name>A0A383V1N9_BLUHO</name>
<proteinExistence type="predicted"/>
<feature type="domain" description="STB6-like N-terminal" evidence="2">
    <location>
        <begin position="62"/>
        <end position="201"/>
    </location>
</feature>